<dbReference type="InterPro" id="IPR013078">
    <property type="entry name" value="His_Pase_superF_clade-1"/>
</dbReference>
<dbReference type="Gene3D" id="3.40.50.1240">
    <property type="entry name" value="Phosphoglycerate mutase-like"/>
    <property type="match status" value="1"/>
</dbReference>
<sequence length="189" mass="21654">MKIILVRHGKPCASHNSMVSCVEFAKWVRAYHHSKVHVDSLPSETLRARIVGTFIVSSNLNRAVCSAILCTDAPPNIVLNDLREADIPRFKWPIRMSVNLWLLASRLMWFMGVSGRSESLKAMQQRMMKATDSLIGLAQQKKSVSVFSHGFTNRFITRELMRRGWIITYKSKGFWGVTELHYRSQRSSD</sequence>
<organism evidence="1 2">
    <name type="scientific">Vibrio tritonius</name>
    <dbReference type="NCBI Taxonomy" id="1435069"/>
    <lineage>
        <taxon>Bacteria</taxon>
        <taxon>Pseudomonadati</taxon>
        <taxon>Pseudomonadota</taxon>
        <taxon>Gammaproteobacteria</taxon>
        <taxon>Vibrionales</taxon>
        <taxon>Vibrionaceae</taxon>
        <taxon>Vibrio</taxon>
    </lineage>
</organism>
<dbReference type="Pfam" id="PF00300">
    <property type="entry name" value="His_Phos_1"/>
    <property type="match status" value="1"/>
</dbReference>
<gene>
    <name evidence="1" type="ORF">LDJ79_11575</name>
</gene>
<accession>A0ABS7YM43</accession>
<dbReference type="SUPFAM" id="SSF53254">
    <property type="entry name" value="Phosphoglycerate mutase-like"/>
    <property type="match status" value="1"/>
</dbReference>
<reference evidence="2" key="1">
    <citation type="submission" date="2023-07" db="EMBL/GenBank/DDBJ databases">
        <title>Molecular identification of indigenous halophilic bacteria isolated from red sea cost, biodegradation of synthetic dyes and assessment of degraded metabolite toxicity.</title>
        <authorList>
            <person name="Chaieb K."/>
            <person name="Altayb H.N."/>
        </authorList>
    </citation>
    <scope>NUCLEOTIDE SEQUENCE [LARGE SCALE GENOMIC DNA]</scope>
    <source>
        <strain evidence="2">K20</strain>
    </source>
</reference>
<proteinExistence type="predicted"/>
<dbReference type="RefSeq" id="WP_225250682.1">
    <property type="nucleotide sequence ID" value="NZ_JAIWIU010000069.1"/>
</dbReference>
<keyword evidence="2" id="KW-1185">Reference proteome</keyword>
<protein>
    <submittedName>
        <fullName evidence="1">Histidine phosphatase family protein</fullName>
    </submittedName>
</protein>
<dbReference type="Proteomes" id="UP001199044">
    <property type="component" value="Unassembled WGS sequence"/>
</dbReference>
<evidence type="ECO:0000313" key="2">
    <source>
        <dbReference type="Proteomes" id="UP001199044"/>
    </source>
</evidence>
<evidence type="ECO:0000313" key="1">
    <source>
        <dbReference type="EMBL" id="MCA2016754.1"/>
    </source>
</evidence>
<dbReference type="EMBL" id="JAIWIU010000069">
    <property type="protein sequence ID" value="MCA2016754.1"/>
    <property type="molecule type" value="Genomic_DNA"/>
</dbReference>
<comment type="caution">
    <text evidence="1">The sequence shown here is derived from an EMBL/GenBank/DDBJ whole genome shotgun (WGS) entry which is preliminary data.</text>
</comment>
<name>A0ABS7YM43_9VIBR</name>
<dbReference type="InterPro" id="IPR029033">
    <property type="entry name" value="His_PPase_superfam"/>
</dbReference>
<dbReference type="PROSITE" id="PS51257">
    <property type="entry name" value="PROKAR_LIPOPROTEIN"/>
    <property type="match status" value="1"/>
</dbReference>